<dbReference type="Gene3D" id="6.10.140.450">
    <property type="match status" value="1"/>
</dbReference>
<dbReference type="SUPFAM" id="SSF69796">
    <property type="entry name" value="Thymidylate synthase-complementing protein Thy1"/>
    <property type="match status" value="1"/>
</dbReference>
<dbReference type="PROSITE" id="PS51331">
    <property type="entry name" value="THYX"/>
    <property type="match status" value="1"/>
</dbReference>
<dbReference type="GO" id="GO:0006235">
    <property type="term" value="P:dTTP biosynthetic process"/>
    <property type="evidence" value="ECO:0007669"/>
    <property type="project" value="UniProtKB-UniRule"/>
</dbReference>
<dbReference type="GO" id="GO:0070402">
    <property type="term" value="F:NADPH binding"/>
    <property type="evidence" value="ECO:0007669"/>
    <property type="project" value="TreeGrafter"/>
</dbReference>
<dbReference type="Gene3D" id="3.30.70.3180">
    <property type="match status" value="2"/>
</dbReference>
<keyword evidence="1 6" id="KW-0489">Methyltransferase</keyword>
<dbReference type="GO" id="GO:0006231">
    <property type="term" value="P:dTMP biosynthetic process"/>
    <property type="evidence" value="ECO:0007669"/>
    <property type="project" value="UniProtKB-UniRule"/>
</dbReference>
<dbReference type="GO" id="GO:0050660">
    <property type="term" value="F:flavin adenine dinucleotide binding"/>
    <property type="evidence" value="ECO:0007669"/>
    <property type="project" value="UniProtKB-UniRule"/>
</dbReference>
<keyword evidence="5 6" id="KW-0521">NADP</keyword>
<evidence type="ECO:0000256" key="5">
    <source>
        <dbReference type="ARBA" id="ARBA00022857"/>
    </source>
</evidence>
<comment type="subunit">
    <text evidence="6">Homotetramer.</text>
</comment>
<evidence type="ECO:0000256" key="3">
    <source>
        <dbReference type="ARBA" id="ARBA00022727"/>
    </source>
</evidence>
<feature type="binding site" evidence="6">
    <location>
        <position position="105"/>
    </location>
    <ligand>
        <name>FAD</name>
        <dbReference type="ChEBI" id="CHEBI:57692"/>
        <note>ligand shared between neighboring subunits</note>
    </ligand>
</feature>
<feature type="binding site" evidence="6">
    <location>
        <position position="200"/>
    </location>
    <ligand>
        <name>FAD</name>
        <dbReference type="ChEBI" id="CHEBI:57692"/>
        <note>ligand shared between neighboring subunits</note>
    </ligand>
</feature>
<dbReference type="UniPathway" id="UPA00575"/>
<protein>
    <recommendedName>
        <fullName evidence="6">Flavin-dependent thymidylate synthase</fullName>
        <shortName evidence="6">FDTS</shortName>
        <ecNumber evidence="6">2.1.1.148</ecNumber>
    </recommendedName>
    <alternativeName>
        <fullName evidence="6">FAD-dependent thymidylate synthase</fullName>
    </alternativeName>
    <alternativeName>
        <fullName evidence="6">Thymidylate synthase ThyX</fullName>
        <shortName evidence="6">TS</shortName>
        <shortName evidence="6">TSase</shortName>
    </alternativeName>
</protein>
<evidence type="ECO:0000256" key="1">
    <source>
        <dbReference type="ARBA" id="ARBA00022603"/>
    </source>
</evidence>
<comment type="function">
    <text evidence="6">Catalyzes the reductive methylation of 2'-deoxyuridine-5'-monophosphate (dUMP) to 2'-deoxythymidine-5'-monophosphate (dTMP) while utilizing 5,10-methylenetetrahydrofolate (mTHF) as the methyl donor, and NADPH and FADH(2) as the reductant.</text>
</comment>
<accession>A0A439DZ32</accession>
<gene>
    <name evidence="6" type="primary">thyX</name>
    <name evidence="7" type="ORF">MELE44368_10405</name>
</gene>
<feature type="binding site" evidence="6">
    <location>
        <position position="73"/>
    </location>
    <ligand>
        <name>FAD</name>
        <dbReference type="ChEBI" id="CHEBI:57692"/>
        <note>ligand shared between neighboring subunits</note>
    </ligand>
</feature>
<feature type="active site" description="Involved in ionization of N3 of dUMP, leading to its activation" evidence="6">
    <location>
        <position position="205"/>
    </location>
</feature>
<feature type="binding site" evidence="6">
    <location>
        <position position="205"/>
    </location>
    <ligand>
        <name>dUMP</name>
        <dbReference type="ChEBI" id="CHEBI:246422"/>
        <note>ligand shared between dimeric partners</note>
    </ligand>
</feature>
<comment type="caution">
    <text evidence="7">The sequence shown here is derived from an EMBL/GenBank/DDBJ whole genome shotgun (WGS) entry which is preliminary data.</text>
</comment>
<dbReference type="PANTHER" id="PTHR34934:SF1">
    <property type="entry name" value="FLAVIN-DEPENDENT THYMIDYLATE SYNTHASE"/>
    <property type="match status" value="1"/>
</dbReference>
<feature type="binding site" description="in other chain" evidence="6">
    <location>
        <position position="178"/>
    </location>
    <ligand>
        <name>dUMP</name>
        <dbReference type="ChEBI" id="CHEBI:246422"/>
        <note>ligand shared between dimeric partners</note>
    </ligand>
</feature>
<dbReference type="GO" id="GO:0050797">
    <property type="term" value="F:thymidylate synthase (FAD) activity"/>
    <property type="evidence" value="ECO:0007669"/>
    <property type="project" value="UniProtKB-UniRule"/>
</dbReference>
<dbReference type="GO" id="GO:0004799">
    <property type="term" value="F:thymidylate synthase activity"/>
    <property type="evidence" value="ECO:0007669"/>
    <property type="project" value="TreeGrafter"/>
</dbReference>
<dbReference type="HAMAP" id="MF_01408">
    <property type="entry name" value="ThyX"/>
    <property type="match status" value="1"/>
</dbReference>
<feature type="binding site" evidence="6">
    <location>
        <begin position="194"/>
        <end position="196"/>
    </location>
    <ligand>
        <name>FAD</name>
        <dbReference type="ChEBI" id="CHEBI:57692"/>
        <note>ligand shared between neighboring subunits</note>
    </ligand>
</feature>
<feature type="binding site" evidence="6">
    <location>
        <begin position="94"/>
        <end position="97"/>
    </location>
    <ligand>
        <name>dUMP</name>
        <dbReference type="ChEBI" id="CHEBI:246422"/>
        <note>ligand shared between dimeric partners</note>
    </ligand>
</feature>
<proteinExistence type="inferred from homology"/>
<dbReference type="InterPro" id="IPR003669">
    <property type="entry name" value="Thymidylate_synthase_ThyX"/>
</dbReference>
<comment type="cofactor">
    <cofactor evidence="6">
        <name>FAD</name>
        <dbReference type="ChEBI" id="CHEBI:57692"/>
    </cofactor>
    <text evidence="6">Binds 4 FAD per tetramer. Each FAD binding site is formed by three monomers.</text>
</comment>
<keyword evidence="8" id="KW-1185">Reference proteome</keyword>
<dbReference type="PANTHER" id="PTHR34934">
    <property type="entry name" value="FLAVIN-DEPENDENT THYMIDYLATE SYNTHASE"/>
    <property type="match status" value="1"/>
</dbReference>
<sequence length="256" mass="28418">MRVAETTPLRVQLIAKTEFLAPPDVSWSTDAEGGPALVEFAGRACYQSWSKPNPRTATNAAYVRHIIDVGHFSVLEHASVSFYITGISRSCTHELIRHRHFSYSQLSQRYVPEHDSQVVVPPGMEDDPELLEIFTAAADASRAAYVELLSRLEEKFKGDHPGENLGALRRKQARQAARAVLPNATETRIVVTGNYRAWRHFIAVRASEHADVEIRRLAVECLRQLIDVAPQVFADFEITTLADGSEVATSPLATEA</sequence>
<dbReference type="AlphaFoldDB" id="A0A439DZ32"/>
<evidence type="ECO:0000256" key="4">
    <source>
        <dbReference type="ARBA" id="ARBA00022827"/>
    </source>
</evidence>
<dbReference type="EMBL" id="ATDN01000002">
    <property type="protein sequence ID" value="RWA23043.1"/>
    <property type="molecule type" value="Genomic_DNA"/>
</dbReference>
<dbReference type="NCBIfam" id="TIGR02170">
    <property type="entry name" value="thyX"/>
    <property type="match status" value="1"/>
</dbReference>
<dbReference type="EC" id="2.1.1.148" evidence="6"/>
<keyword evidence="6" id="KW-0808">Transferase</keyword>
<dbReference type="CDD" id="cd20175">
    <property type="entry name" value="ThyX"/>
    <property type="match status" value="1"/>
</dbReference>
<comment type="similarity">
    <text evidence="6">Belongs to the thymidylate synthase ThyX family.</text>
</comment>
<keyword evidence="3 6" id="KW-0545">Nucleotide biosynthesis</keyword>
<dbReference type="Pfam" id="PF02511">
    <property type="entry name" value="Thy1"/>
    <property type="match status" value="1"/>
</dbReference>
<keyword evidence="4 6" id="KW-0274">FAD</keyword>
<feature type="binding site" evidence="6">
    <location>
        <begin position="97"/>
        <end position="99"/>
    </location>
    <ligand>
        <name>FAD</name>
        <dbReference type="ChEBI" id="CHEBI:57692"/>
        <note>ligand shared between neighboring subunits</note>
    </ligand>
</feature>
<evidence type="ECO:0000256" key="2">
    <source>
        <dbReference type="ARBA" id="ARBA00022630"/>
    </source>
</evidence>
<comment type="pathway">
    <text evidence="6">Pyrimidine metabolism; dTTP biosynthesis.</text>
</comment>
<evidence type="ECO:0000313" key="7">
    <source>
        <dbReference type="EMBL" id="RWA23043.1"/>
    </source>
</evidence>
<feature type="binding site" description="in other chain" evidence="6">
    <location>
        <begin position="105"/>
        <end position="109"/>
    </location>
    <ligand>
        <name>dUMP</name>
        <dbReference type="ChEBI" id="CHEBI:246422"/>
        <note>ligand shared between dimeric partners</note>
    </ligand>
</feature>
<name>A0A439DZ32_9MYCO</name>
<evidence type="ECO:0000313" key="8">
    <source>
        <dbReference type="Proteomes" id="UP000287177"/>
    </source>
</evidence>
<dbReference type="Proteomes" id="UP000287177">
    <property type="component" value="Unassembled WGS sequence"/>
</dbReference>
<reference evidence="7 8" key="1">
    <citation type="submission" date="2013-06" db="EMBL/GenBank/DDBJ databases">
        <title>The draft sequence of the Mycobacterium elephantis genome.</title>
        <authorList>
            <person name="Pettersson F.B."/>
            <person name="Das S."/>
            <person name="Dasgupta S."/>
            <person name="Bhattacharya A."/>
            <person name="Kirsebom L.A."/>
        </authorList>
    </citation>
    <scope>NUCLEOTIDE SEQUENCE [LARGE SCALE GENOMIC DNA]</scope>
    <source>
        <strain evidence="7 8">DSM 44368</strain>
    </source>
</reference>
<dbReference type="GO" id="GO:0032259">
    <property type="term" value="P:methylation"/>
    <property type="evidence" value="ECO:0007669"/>
    <property type="project" value="UniProtKB-KW"/>
</dbReference>
<keyword evidence="2 6" id="KW-0285">Flavoprotein</keyword>
<evidence type="ECO:0000256" key="6">
    <source>
        <dbReference type="HAMAP-Rule" id="MF_01408"/>
    </source>
</evidence>
<organism evidence="7 8">
    <name type="scientific">Mycolicibacterium elephantis DSM 44368</name>
    <dbReference type="NCBI Taxonomy" id="1335622"/>
    <lineage>
        <taxon>Bacteria</taxon>
        <taxon>Bacillati</taxon>
        <taxon>Actinomycetota</taxon>
        <taxon>Actinomycetes</taxon>
        <taxon>Mycobacteriales</taxon>
        <taxon>Mycobacteriaceae</taxon>
        <taxon>Mycolicibacterium</taxon>
    </lineage>
</organism>
<comment type="catalytic activity">
    <reaction evidence="6">
        <text>dUMP + (6R)-5,10-methylene-5,6,7,8-tetrahydrofolate + NADPH + H(+) = dTMP + (6S)-5,6,7,8-tetrahydrofolate + NADP(+)</text>
        <dbReference type="Rhea" id="RHEA:29043"/>
        <dbReference type="ChEBI" id="CHEBI:15378"/>
        <dbReference type="ChEBI" id="CHEBI:15636"/>
        <dbReference type="ChEBI" id="CHEBI:57453"/>
        <dbReference type="ChEBI" id="CHEBI:57783"/>
        <dbReference type="ChEBI" id="CHEBI:58349"/>
        <dbReference type="ChEBI" id="CHEBI:63528"/>
        <dbReference type="ChEBI" id="CHEBI:246422"/>
        <dbReference type="EC" id="2.1.1.148"/>
    </reaction>
</comment>
<dbReference type="InterPro" id="IPR036098">
    <property type="entry name" value="Thymidylate_synthase_ThyX_sf"/>
</dbReference>